<accession>A0A414XJD3</accession>
<sequence>MKQKKLHISFDLDIGLTDDDKLKKSALKAEIKDCIKDRLWQFYGWVNISNLNIREQLKINRYE</sequence>
<dbReference type="AlphaFoldDB" id="A0A414XJD3"/>
<gene>
    <name evidence="1" type="ORF">DW191_19080</name>
</gene>
<name>A0A414XJD3_9BACT</name>
<organism evidence="1 2">
    <name type="scientific">Parabacteroides merdae</name>
    <dbReference type="NCBI Taxonomy" id="46503"/>
    <lineage>
        <taxon>Bacteria</taxon>
        <taxon>Pseudomonadati</taxon>
        <taxon>Bacteroidota</taxon>
        <taxon>Bacteroidia</taxon>
        <taxon>Bacteroidales</taxon>
        <taxon>Tannerellaceae</taxon>
        <taxon>Parabacteroides</taxon>
    </lineage>
</organism>
<evidence type="ECO:0000313" key="2">
    <source>
        <dbReference type="Proteomes" id="UP000283732"/>
    </source>
</evidence>
<dbReference type="Proteomes" id="UP000283732">
    <property type="component" value="Unassembled WGS sequence"/>
</dbReference>
<dbReference type="RefSeq" id="WP_122291570.1">
    <property type="nucleotide sequence ID" value="NZ_QRKC01000015.1"/>
</dbReference>
<dbReference type="EMBL" id="QRKC01000015">
    <property type="protein sequence ID" value="RHH74002.1"/>
    <property type="molecule type" value="Genomic_DNA"/>
</dbReference>
<comment type="caution">
    <text evidence="1">The sequence shown here is derived from an EMBL/GenBank/DDBJ whole genome shotgun (WGS) entry which is preliminary data.</text>
</comment>
<evidence type="ECO:0000313" key="1">
    <source>
        <dbReference type="EMBL" id="RHH74002.1"/>
    </source>
</evidence>
<protein>
    <submittedName>
        <fullName evidence="1">Uncharacterized protein</fullName>
    </submittedName>
</protein>
<reference evidence="1 2" key="1">
    <citation type="submission" date="2018-08" db="EMBL/GenBank/DDBJ databases">
        <title>A genome reference for cultivated species of the human gut microbiota.</title>
        <authorList>
            <person name="Zou Y."/>
            <person name="Xue W."/>
            <person name="Luo G."/>
        </authorList>
    </citation>
    <scope>NUCLEOTIDE SEQUENCE [LARGE SCALE GENOMIC DNA]</scope>
    <source>
        <strain evidence="1 2">AM16-50</strain>
    </source>
</reference>
<proteinExistence type="predicted"/>